<dbReference type="PATRIC" id="fig|864069.3.peg.3791"/>
<dbReference type="EMBL" id="JH660645">
    <property type="protein sequence ID" value="EIM26923.1"/>
    <property type="molecule type" value="Genomic_DNA"/>
</dbReference>
<dbReference type="HOGENOM" id="CLU_930040_0_0_5"/>
<evidence type="ECO:0000313" key="2">
    <source>
        <dbReference type="Proteomes" id="UP000003947"/>
    </source>
</evidence>
<protein>
    <recommendedName>
        <fullName evidence="3">Trypsin-like serine protease with C-terminal PDZ domain</fullName>
    </recommendedName>
</protein>
<dbReference type="AlphaFoldDB" id="I4YSI1"/>
<evidence type="ECO:0008006" key="3">
    <source>
        <dbReference type="Google" id="ProtNLM"/>
    </source>
</evidence>
<name>I4YSI1_9HYPH</name>
<organism evidence="1 2">
    <name type="scientific">Microvirga lotononidis</name>
    <dbReference type="NCBI Taxonomy" id="864069"/>
    <lineage>
        <taxon>Bacteria</taxon>
        <taxon>Pseudomonadati</taxon>
        <taxon>Pseudomonadota</taxon>
        <taxon>Alphaproteobacteria</taxon>
        <taxon>Hyphomicrobiales</taxon>
        <taxon>Methylobacteriaceae</taxon>
        <taxon>Microvirga</taxon>
    </lineage>
</organism>
<dbReference type="InterPro" id="IPR009003">
    <property type="entry name" value="Peptidase_S1_PA"/>
</dbReference>
<dbReference type="OrthoDB" id="8437990at2"/>
<sequence length="299" mass="32546">MPKNPGIFTEQGLASLKGSIAAICRHPYNGERSFVGFATNVGGGAFATISDGKIKLPWEQWKGAGPYHDLRIHLLDGTGRVYWVDWVYETPVLPIAVLQVRGDDIERWPNPDIATIAAMNGKNHVWRIGYADGVFGDSTLNLSTLGTEPPQVLKAGWIATHPTMTYFRDGADTAFGGKHTIAAHVCFDYPNRSDLGGPVVDNEGCLAGVLVGADLGSQEAHVGAYVPAQMIMPFVGAGRAAKIYHQFHGGIVLGSAPDRRTRGCGFRSVEVWILYPTENAQKGKLKSPKEECRFERRQQ</sequence>
<dbReference type="Proteomes" id="UP000003947">
    <property type="component" value="Unassembled WGS sequence"/>
</dbReference>
<keyword evidence="2" id="KW-1185">Reference proteome</keyword>
<evidence type="ECO:0000313" key="1">
    <source>
        <dbReference type="EMBL" id="EIM26923.1"/>
    </source>
</evidence>
<dbReference type="RefSeq" id="WP_009762973.1">
    <property type="nucleotide sequence ID" value="NZ_CP141050.1"/>
</dbReference>
<proteinExistence type="predicted"/>
<gene>
    <name evidence="1" type="ORF">MicloDRAFT_00034760</name>
</gene>
<reference evidence="1 2" key="1">
    <citation type="submission" date="2012-02" db="EMBL/GenBank/DDBJ databases">
        <title>Improved High-Quality Draft sequence of Microvirga sp. WSM3557.</title>
        <authorList>
            <consortium name="US DOE Joint Genome Institute"/>
            <person name="Lucas S."/>
            <person name="Han J."/>
            <person name="Lapidus A."/>
            <person name="Cheng J.-F."/>
            <person name="Goodwin L."/>
            <person name="Pitluck S."/>
            <person name="Peters L."/>
            <person name="Zhang X."/>
            <person name="Detter J.C."/>
            <person name="Han C."/>
            <person name="Tapia R."/>
            <person name="Land M."/>
            <person name="Hauser L."/>
            <person name="Kyrpides N."/>
            <person name="Ivanova N."/>
            <person name="Pagani I."/>
            <person name="Brau L."/>
            <person name="Yates R."/>
            <person name="O'Hara G."/>
            <person name="Rui T."/>
            <person name="Howieson J."/>
            <person name="Reeve W."/>
            <person name="Woyke T."/>
        </authorList>
    </citation>
    <scope>NUCLEOTIDE SEQUENCE [LARGE SCALE GENOMIC DNA]</scope>
    <source>
        <strain evidence="1 2">WSM3557</strain>
    </source>
</reference>
<dbReference type="SUPFAM" id="SSF50494">
    <property type="entry name" value="Trypsin-like serine proteases"/>
    <property type="match status" value="1"/>
</dbReference>
<accession>I4YSI1</accession>